<protein>
    <submittedName>
        <fullName evidence="1">Uncharacterized protein</fullName>
    </submittedName>
</protein>
<gene>
    <name evidence="1" type="ORF">AVEN_18035_1</name>
</gene>
<evidence type="ECO:0000313" key="2">
    <source>
        <dbReference type="Proteomes" id="UP000499080"/>
    </source>
</evidence>
<accession>A0A4Y2RGR0</accession>
<reference evidence="1 2" key="1">
    <citation type="journal article" date="2019" name="Sci. Rep.">
        <title>Orb-weaving spider Araneus ventricosus genome elucidates the spidroin gene catalogue.</title>
        <authorList>
            <person name="Kono N."/>
            <person name="Nakamura H."/>
            <person name="Ohtoshi R."/>
            <person name="Moran D.A.P."/>
            <person name="Shinohara A."/>
            <person name="Yoshida Y."/>
            <person name="Fujiwara M."/>
            <person name="Mori M."/>
            <person name="Tomita M."/>
            <person name="Arakawa K."/>
        </authorList>
    </citation>
    <scope>NUCLEOTIDE SEQUENCE [LARGE SCALE GENOMIC DNA]</scope>
</reference>
<evidence type="ECO:0000313" key="1">
    <source>
        <dbReference type="EMBL" id="GBN74035.1"/>
    </source>
</evidence>
<dbReference type="EMBL" id="BGPR01016753">
    <property type="protein sequence ID" value="GBN74035.1"/>
    <property type="molecule type" value="Genomic_DNA"/>
</dbReference>
<sequence length="111" mass="12731">MISNRPTFRYNHMSQLKYKINDDLLQCRYWDGFIIITDDQHQVLNHDNTAVFQIGTNMRAIQDLEGKFTGKFSGSTLKKSKPAIPLRDHGIDVLGKIKFGVKDDTKISDCI</sequence>
<proteinExistence type="predicted"/>
<dbReference type="AlphaFoldDB" id="A0A4Y2RGR0"/>
<dbReference type="Proteomes" id="UP000499080">
    <property type="component" value="Unassembled WGS sequence"/>
</dbReference>
<keyword evidence="2" id="KW-1185">Reference proteome</keyword>
<comment type="caution">
    <text evidence="1">The sequence shown here is derived from an EMBL/GenBank/DDBJ whole genome shotgun (WGS) entry which is preliminary data.</text>
</comment>
<organism evidence="1 2">
    <name type="scientific">Araneus ventricosus</name>
    <name type="common">Orbweaver spider</name>
    <name type="synonym">Epeira ventricosa</name>
    <dbReference type="NCBI Taxonomy" id="182803"/>
    <lineage>
        <taxon>Eukaryota</taxon>
        <taxon>Metazoa</taxon>
        <taxon>Ecdysozoa</taxon>
        <taxon>Arthropoda</taxon>
        <taxon>Chelicerata</taxon>
        <taxon>Arachnida</taxon>
        <taxon>Araneae</taxon>
        <taxon>Araneomorphae</taxon>
        <taxon>Entelegynae</taxon>
        <taxon>Araneoidea</taxon>
        <taxon>Araneidae</taxon>
        <taxon>Araneus</taxon>
    </lineage>
</organism>
<name>A0A4Y2RGR0_ARAVE</name>